<keyword evidence="7" id="KW-0472">Membrane</keyword>
<comment type="similarity">
    <text evidence="6">Belongs to the cytochrome b5 family. MAPR subfamily.</text>
</comment>
<dbReference type="InterPro" id="IPR050577">
    <property type="entry name" value="MAPR/NEUFC/NENF-like"/>
</dbReference>
<gene>
    <name evidence="9" type="ORF">OAory_01061510</name>
</gene>
<comment type="subcellular location">
    <subcellularLocation>
        <location evidence="1">Endoplasmic reticulum</location>
    </subcellularLocation>
</comment>
<feature type="transmembrane region" description="Helical" evidence="7">
    <location>
        <begin position="132"/>
        <end position="156"/>
    </location>
</feature>
<feature type="domain" description="Cytochrome b5 heme-binding" evidence="8">
    <location>
        <begin position="178"/>
        <end position="280"/>
    </location>
</feature>
<dbReference type="GO" id="GO:0005783">
    <property type="term" value="C:endoplasmic reticulum"/>
    <property type="evidence" value="ECO:0007669"/>
    <property type="project" value="UniProtKB-SubCell"/>
</dbReference>
<evidence type="ECO:0000259" key="8">
    <source>
        <dbReference type="SMART" id="SM01117"/>
    </source>
</evidence>
<dbReference type="Pfam" id="PF00173">
    <property type="entry name" value="Cyt-b5"/>
    <property type="match status" value="1"/>
</dbReference>
<dbReference type="GO" id="GO:0020037">
    <property type="term" value="F:heme binding"/>
    <property type="evidence" value="ECO:0007669"/>
    <property type="project" value="UniProtKB-ARBA"/>
</dbReference>
<evidence type="ECO:0000256" key="5">
    <source>
        <dbReference type="ARBA" id="ARBA00023004"/>
    </source>
</evidence>
<dbReference type="PANTHER" id="PTHR10281">
    <property type="entry name" value="MEMBRANE-ASSOCIATED PROGESTERONE RECEPTOR COMPONENT-RELATED"/>
    <property type="match status" value="1"/>
</dbReference>
<dbReference type="GO" id="GO:0016020">
    <property type="term" value="C:membrane"/>
    <property type="evidence" value="ECO:0007669"/>
    <property type="project" value="TreeGrafter"/>
</dbReference>
<dbReference type="eggNOG" id="KOG1110">
    <property type="taxonomic scope" value="Eukaryota"/>
</dbReference>
<evidence type="ECO:0000256" key="7">
    <source>
        <dbReference type="SAM" id="Phobius"/>
    </source>
</evidence>
<dbReference type="GO" id="GO:0046872">
    <property type="term" value="F:metal ion binding"/>
    <property type="evidence" value="ECO:0007669"/>
    <property type="project" value="UniProtKB-KW"/>
</dbReference>
<dbReference type="FunFam" id="3.10.120.10:FF:000003">
    <property type="entry name" value="membrane-associated progesterone receptor component 1"/>
    <property type="match status" value="1"/>
</dbReference>
<keyword evidence="3" id="KW-0479">Metal-binding</keyword>
<evidence type="ECO:0000256" key="3">
    <source>
        <dbReference type="ARBA" id="ARBA00022723"/>
    </source>
</evidence>
<keyword evidence="7" id="KW-0812">Transmembrane</keyword>
<dbReference type="InterPro" id="IPR036400">
    <property type="entry name" value="Cyt_B5-like_heme/steroid_sf"/>
</dbReference>
<dbReference type="SMART" id="SM01117">
    <property type="entry name" value="Cyt-b5"/>
    <property type="match status" value="1"/>
</dbReference>
<dbReference type="Gene3D" id="3.10.120.10">
    <property type="entry name" value="Cytochrome b5-like heme/steroid binding domain"/>
    <property type="match status" value="1"/>
</dbReference>
<name>A0A1S9DMP1_ASPOZ</name>
<evidence type="ECO:0000313" key="9">
    <source>
        <dbReference type="EMBL" id="OOO10343.1"/>
    </source>
</evidence>
<evidence type="ECO:0000256" key="6">
    <source>
        <dbReference type="ARBA" id="ARBA00038357"/>
    </source>
</evidence>
<dbReference type="AlphaFoldDB" id="A0A1S9DMP1"/>
<evidence type="ECO:0000256" key="4">
    <source>
        <dbReference type="ARBA" id="ARBA00022824"/>
    </source>
</evidence>
<protein>
    <submittedName>
        <fullName evidence="9">Cytochrome b5</fullName>
    </submittedName>
</protein>
<dbReference type="OrthoDB" id="547796at2759"/>
<proteinExistence type="inferred from homology"/>
<comment type="caution">
    <text evidence="9">The sequence shown here is derived from an EMBL/GenBank/DDBJ whole genome shotgun (WGS) entry which is preliminary data.</text>
</comment>
<dbReference type="VEuPathDB" id="FungiDB:AO090003000595"/>
<reference evidence="9 10" key="1">
    <citation type="submission" date="2016-10" db="EMBL/GenBank/DDBJ databases">
        <title>Genome sequencing of Aspergillus oryzae BCC7051.</title>
        <authorList>
            <person name="Thammarongtham C."/>
            <person name="Vorapreeda T."/>
            <person name="Nookaew I."/>
            <person name="Srisuk T."/>
            <person name="Land M."/>
            <person name="Jeennor S."/>
            <person name="Laoteng K."/>
        </authorList>
    </citation>
    <scope>NUCLEOTIDE SEQUENCE [LARGE SCALE GENOMIC DNA]</scope>
    <source>
        <strain evidence="9 10">BCC7051</strain>
    </source>
</reference>
<sequence>MIFIQTIKNPPSHPRVIQQACGVGLKIREDFRANHGWIDGLNSQAAAETAAQTSSKGFTCALSSVISNFTSVSFILHVNCSVQPKPTIFLTNNYNYVLSTRRGSPAARRSVSIPTNANTGFGPPHDRKLTQIFFSMSIASPINLLLLSLFAVLVYMQFRPKAPVTLPKGPAPIVFRTFTPTTLLEFNGVDGKPVYLAVRGRVFDVSPGRNFYGPGGPYENFAGRDASRGLACQSFDEEMLTKDLKAPLDDLKDLDAEALENLQSWEERFLEKYLVVGKLVAEGDPEAPKA</sequence>
<evidence type="ECO:0000256" key="2">
    <source>
        <dbReference type="ARBA" id="ARBA00022617"/>
    </source>
</evidence>
<dbReference type="Proteomes" id="UP000190312">
    <property type="component" value="Unassembled WGS sequence"/>
</dbReference>
<keyword evidence="7" id="KW-1133">Transmembrane helix</keyword>
<accession>A0A1S9DMP1</accession>
<organism evidence="9 10">
    <name type="scientific">Aspergillus oryzae</name>
    <name type="common">Yellow koji mold</name>
    <dbReference type="NCBI Taxonomy" id="5062"/>
    <lineage>
        <taxon>Eukaryota</taxon>
        <taxon>Fungi</taxon>
        <taxon>Dikarya</taxon>
        <taxon>Ascomycota</taxon>
        <taxon>Pezizomycotina</taxon>
        <taxon>Eurotiomycetes</taxon>
        <taxon>Eurotiomycetidae</taxon>
        <taxon>Eurotiales</taxon>
        <taxon>Aspergillaceae</taxon>
        <taxon>Aspergillus</taxon>
        <taxon>Aspergillus subgen. Circumdati</taxon>
    </lineage>
</organism>
<keyword evidence="5" id="KW-0408">Iron</keyword>
<evidence type="ECO:0000256" key="1">
    <source>
        <dbReference type="ARBA" id="ARBA00004240"/>
    </source>
</evidence>
<keyword evidence="2" id="KW-0349">Heme</keyword>
<keyword evidence="4" id="KW-0256">Endoplasmic reticulum</keyword>
<evidence type="ECO:0000313" key="10">
    <source>
        <dbReference type="Proteomes" id="UP000190312"/>
    </source>
</evidence>
<dbReference type="PANTHER" id="PTHR10281:SF72">
    <property type="entry name" value="NEUDESIN"/>
    <property type="match status" value="1"/>
</dbReference>
<dbReference type="EMBL" id="MKZY01000004">
    <property type="protein sequence ID" value="OOO10343.1"/>
    <property type="molecule type" value="Genomic_DNA"/>
</dbReference>
<dbReference type="SUPFAM" id="SSF55856">
    <property type="entry name" value="Cytochrome b5-like heme/steroid binding domain"/>
    <property type="match status" value="1"/>
</dbReference>
<dbReference type="InterPro" id="IPR001199">
    <property type="entry name" value="Cyt_B5-like_heme/steroid-bd"/>
</dbReference>